<comment type="caution">
    <text evidence="2">The sequence shown here is derived from an EMBL/GenBank/DDBJ whole genome shotgun (WGS) entry which is preliminary data.</text>
</comment>
<evidence type="ECO:0000313" key="2">
    <source>
        <dbReference type="EMBL" id="TRM66420.1"/>
    </source>
</evidence>
<dbReference type="AlphaFoldDB" id="A0A550CNN3"/>
<keyword evidence="3" id="KW-1185">Reference proteome</keyword>
<gene>
    <name evidence="2" type="ORF">BD626DRAFT_628344</name>
</gene>
<dbReference type="Proteomes" id="UP000320762">
    <property type="component" value="Unassembled WGS sequence"/>
</dbReference>
<sequence length="107" mass="11768">MRGRWCQGSRTTSTFRCLAIWQSACGRWRLGGMLRSSHSIRTMVPQIPQLYANRTASSGEPPPVLKGLTHIEGSPGETSHVCLPLSREPSSYLRSRKDGQSRTGPSA</sequence>
<organism evidence="2 3">
    <name type="scientific">Schizophyllum amplum</name>
    <dbReference type="NCBI Taxonomy" id="97359"/>
    <lineage>
        <taxon>Eukaryota</taxon>
        <taxon>Fungi</taxon>
        <taxon>Dikarya</taxon>
        <taxon>Basidiomycota</taxon>
        <taxon>Agaricomycotina</taxon>
        <taxon>Agaricomycetes</taxon>
        <taxon>Agaricomycetidae</taxon>
        <taxon>Agaricales</taxon>
        <taxon>Schizophyllaceae</taxon>
        <taxon>Schizophyllum</taxon>
    </lineage>
</organism>
<proteinExistence type="predicted"/>
<reference evidence="2 3" key="1">
    <citation type="journal article" date="2019" name="New Phytol.">
        <title>Comparative genomics reveals unique wood-decay strategies and fruiting body development in the Schizophyllaceae.</title>
        <authorList>
            <person name="Almasi E."/>
            <person name="Sahu N."/>
            <person name="Krizsan K."/>
            <person name="Balint B."/>
            <person name="Kovacs G.M."/>
            <person name="Kiss B."/>
            <person name="Cseklye J."/>
            <person name="Drula E."/>
            <person name="Henrissat B."/>
            <person name="Nagy I."/>
            <person name="Chovatia M."/>
            <person name="Adam C."/>
            <person name="LaButti K."/>
            <person name="Lipzen A."/>
            <person name="Riley R."/>
            <person name="Grigoriev I.V."/>
            <person name="Nagy L.G."/>
        </authorList>
    </citation>
    <scope>NUCLEOTIDE SEQUENCE [LARGE SCALE GENOMIC DNA]</scope>
    <source>
        <strain evidence="2 3">NL-1724</strain>
    </source>
</reference>
<feature type="region of interest" description="Disordered" evidence="1">
    <location>
        <begin position="75"/>
        <end position="107"/>
    </location>
</feature>
<accession>A0A550CNN3</accession>
<dbReference type="EMBL" id="VDMD01000004">
    <property type="protein sequence ID" value="TRM66420.1"/>
    <property type="molecule type" value="Genomic_DNA"/>
</dbReference>
<evidence type="ECO:0000256" key="1">
    <source>
        <dbReference type="SAM" id="MobiDB-lite"/>
    </source>
</evidence>
<evidence type="ECO:0000313" key="3">
    <source>
        <dbReference type="Proteomes" id="UP000320762"/>
    </source>
</evidence>
<dbReference type="OrthoDB" id="416222at2759"/>
<name>A0A550CNN3_9AGAR</name>
<protein>
    <submittedName>
        <fullName evidence="2">Uncharacterized protein</fullName>
    </submittedName>
</protein>